<feature type="compositionally biased region" description="Polar residues" evidence="4">
    <location>
        <begin position="662"/>
        <end position="676"/>
    </location>
</feature>
<dbReference type="Gene3D" id="3.40.710.10">
    <property type="entry name" value="DD-peptidase/beta-lactamase superfamily"/>
    <property type="match status" value="1"/>
</dbReference>
<feature type="transmembrane region" description="Helical" evidence="5">
    <location>
        <begin position="12"/>
        <end position="31"/>
    </location>
</feature>
<dbReference type="GO" id="GO:0005886">
    <property type="term" value="C:plasma membrane"/>
    <property type="evidence" value="ECO:0007669"/>
    <property type="project" value="TreeGrafter"/>
</dbReference>
<dbReference type="OrthoDB" id="9804124at2"/>
<evidence type="ECO:0000256" key="2">
    <source>
        <dbReference type="ARBA" id="ARBA00007171"/>
    </source>
</evidence>
<dbReference type="SUPFAM" id="SSF56519">
    <property type="entry name" value="Penicillin binding protein dimerisation domain"/>
    <property type="match status" value="1"/>
</dbReference>
<evidence type="ECO:0000256" key="4">
    <source>
        <dbReference type="SAM" id="MobiDB-lite"/>
    </source>
</evidence>
<evidence type="ECO:0000313" key="7">
    <source>
        <dbReference type="EMBL" id="KAE9637010.1"/>
    </source>
</evidence>
<dbReference type="InterPro" id="IPR050515">
    <property type="entry name" value="Beta-lactam/transpept"/>
</dbReference>
<dbReference type="Pfam" id="PF03793">
    <property type="entry name" value="PASTA"/>
    <property type="match status" value="1"/>
</dbReference>
<dbReference type="PANTHER" id="PTHR30627">
    <property type="entry name" value="PEPTIDOGLYCAN D,D-TRANSPEPTIDASE"/>
    <property type="match status" value="1"/>
</dbReference>
<feature type="region of interest" description="Disordered" evidence="4">
    <location>
        <begin position="651"/>
        <end position="676"/>
    </location>
</feature>
<dbReference type="PANTHER" id="PTHR30627:SF1">
    <property type="entry name" value="PEPTIDOGLYCAN D,D-TRANSPEPTIDASE FTSI"/>
    <property type="match status" value="1"/>
</dbReference>
<evidence type="ECO:0000256" key="1">
    <source>
        <dbReference type="ARBA" id="ARBA00004370"/>
    </source>
</evidence>
<dbReference type="InterPro" id="IPR001460">
    <property type="entry name" value="PCN-bd_Tpept"/>
</dbReference>
<dbReference type="EMBL" id="WSLF01000001">
    <property type="protein sequence ID" value="KAE9637010.1"/>
    <property type="molecule type" value="Genomic_DNA"/>
</dbReference>
<dbReference type="InterPro" id="IPR012338">
    <property type="entry name" value="Beta-lactam/transpept-like"/>
</dbReference>
<dbReference type="Pfam" id="PF00905">
    <property type="entry name" value="Transpeptidase"/>
    <property type="match status" value="1"/>
</dbReference>
<dbReference type="GO" id="GO:0071555">
    <property type="term" value="P:cell wall organization"/>
    <property type="evidence" value="ECO:0007669"/>
    <property type="project" value="TreeGrafter"/>
</dbReference>
<name>A0A7C8HG81_9FIRM</name>
<organism evidence="7 8">
    <name type="scientific">Defluviitalea raffinosedens</name>
    <dbReference type="NCBI Taxonomy" id="1450156"/>
    <lineage>
        <taxon>Bacteria</taxon>
        <taxon>Bacillati</taxon>
        <taxon>Bacillota</taxon>
        <taxon>Clostridia</taxon>
        <taxon>Lachnospirales</taxon>
        <taxon>Defluviitaleaceae</taxon>
        <taxon>Defluviitalea</taxon>
    </lineage>
</organism>
<dbReference type="SUPFAM" id="SSF54184">
    <property type="entry name" value="Penicillin-binding protein 2x (pbp-2x), c-terminal domain"/>
    <property type="match status" value="1"/>
</dbReference>
<gene>
    <name evidence="7" type="ORF">GND95_00845</name>
</gene>
<proteinExistence type="inferred from homology"/>
<evidence type="ECO:0000259" key="6">
    <source>
        <dbReference type="PROSITE" id="PS51178"/>
    </source>
</evidence>
<comment type="caution">
    <text evidence="7">The sequence shown here is derived from an EMBL/GenBank/DDBJ whole genome shotgun (WGS) entry which is preliminary data.</text>
</comment>
<dbReference type="Proteomes" id="UP000483018">
    <property type="component" value="Unassembled WGS sequence"/>
</dbReference>
<accession>A0A7C8HG81</accession>
<feature type="domain" description="PASTA" evidence="6">
    <location>
        <begin position="591"/>
        <end position="651"/>
    </location>
</feature>
<dbReference type="CDD" id="cd06576">
    <property type="entry name" value="PASTA_Pbp2x-like_1"/>
    <property type="match status" value="1"/>
</dbReference>
<dbReference type="RefSeq" id="WP_158738927.1">
    <property type="nucleotide sequence ID" value="NZ_WSLF01000001.1"/>
</dbReference>
<sequence>MNELIVQQVKRRYFLMLLFFLFSILFLMYRIGYIKYVDGAEYEEKAVLQRLNNEQIIYPNRGSIVDRNYHDLALSTIVYNVILDPDVLLKQVSENEKNRTVQTLGKFLSVSEKDLNDIISQNPHSRYEVIKKHIKADMAQKIKNEGLKGVWLEEDSIRSYLKDEFAAHILGFVNKDKKAQYGIEQQYNEWLTGVPGRVFPMLKEGKYIMEENIPAKPGNTIVLTIDETIQHFAEIALQNAVNEHHPQNASIIAMDPNTGEILAMAAYPTFNPNNYNDLSEYIDKNIWNSLSNEEKVEQLNAVWKNYNVSNTYEPGSTFKPLLVAAALEENIISLDDHFYCGGYKNVYGQVIKCWKTSGHGDQTIEEALANSCNVAMMDIVEKMGSEIFYRYQKVFGFGEITGIDLPGEAEGILHRLENLNPVELATSSFGQSFNVTPLQILNGFASVINGGNLMKPYIVKQIASENGNVVKEFTPIVRRKVISKETSQLVRNQLESVVKSGTGKKAKVEGYRIGGKTGTAEKLPRGEGKYALSFIGFAPVENPKIIVLVLLDETEYYSEGSGAAAPVAKELFENILPYIGVEPSDKEVEYERTDIELPDYKGLQLMEADMDLTIKGLNYEVIGTGSLIIDQFPKAETKVPQGMKIKLYVSEGQNEESDQTEMNEQLDQTEQIEQNE</sequence>
<protein>
    <submittedName>
        <fullName evidence="7">PASTA domain-containing protein</fullName>
    </submittedName>
</protein>
<dbReference type="InterPro" id="IPR036138">
    <property type="entry name" value="PBP_dimer_sf"/>
</dbReference>
<dbReference type="InterPro" id="IPR005311">
    <property type="entry name" value="PBP_dimer"/>
</dbReference>
<dbReference type="Gene3D" id="3.30.10.20">
    <property type="match status" value="1"/>
</dbReference>
<keyword evidence="5" id="KW-0812">Transmembrane</keyword>
<dbReference type="InterPro" id="IPR005543">
    <property type="entry name" value="PASTA_dom"/>
</dbReference>
<comment type="subcellular location">
    <subcellularLocation>
        <location evidence="1">Membrane</location>
    </subcellularLocation>
</comment>
<evidence type="ECO:0000313" key="8">
    <source>
        <dbReference type="Proteomes" id="UP000483018"/>
    </source>
</evidence>
<keyword evidence="3 5" id="KW-0472">Membrane</keyword>
<comment type="similarity">
    <text evidence="2">Belongs to the transpeptidase family.</text>
</comment>
<dbReference type="Pfam" id="PF03717">
    <property type="entry name" value="PBP_dimer"/>
    <property type="match status" value="1"/>
</dbReference>
<reference evidence="7 8" key="1">
    <citation type="submission" date="2019-12" db="EMBL/GenBank/DDBJ databases">
        <title>Defluviitalea raffinosedens, isolated from a biogas fermenter, genome sequencing and characterization.</title>
        <authorList>
            <person name="Rettenmaier R."/>
            <person name="Schneider M."/>
            <person name="Neuhaus K."/>
            <person name="Liebl W."/>
            <person name="Zverlov V."/>
        </authorList>
    </citation>
    <scope>NUCLEOTIDE SEQUENCE [LARGE SCALE GENOMIC DNA]</scope>
    <source>
        <strain evidence="7 8">249c-K6</strain>
    </source>
</reference>
<dbReference type="PROSITE" id="PS51178">
    <property type="entry name" value="PASTA"/>
    <property type="match status" value="1"/>
</dbReference>
<dbReference type="AlphaFoldDB" id="A0A7C8HG81"/>
<evidence type="ECO:0000256" key="3">
    <source>
        <dbReference type="ARBA" id="ARBA00023136"/>
    </source>
</evidence>
<dbReference type="SMART" id="SM00740">
    <property type="entry name" value="PASTA"/>
    <property type="match status" value="1"/>
</dbReference>
<dbReference type="GO" id="GO:0008658">
    <property type="term" value="F:penicillin binding"/>
    <property type="evidence" value="ECO:0007669"/>
    <property type="project" value="InterPro"/>
</dbReference>
<keyword evidence="8" id="KW-1185">Reference proteome</keyword>
<evidence type="ECO:0000256" key="5">
    <source>
        <dbReference type="SAM" id="Phobius"/>
    </source>
</evidence>
<dbReference type="Gene3D" id="3.90.1310.10">
    <property type="entry name" value="Penicillin-binding protein 2a (Domain 2)"/>
    <property type="match status" value="1"/>
</dbReference>
<dbReference type="SUPFAM" id="SSF56601">
    <property type="entry name" value="beta-lactamase/transpeptidase-like"/>
    <property type="match status" value="1"/>
</dbReference>
<keyword evidence="5" id="KW-1133">Transmembrane helix</keyword>